<gene>
    <name evidence="1" type="ORF">VA599_10280</name>
</gene>
<dbReference type="RefSeq" id="WP_346788482.1">
    <property type="nucleotide sequence ID" value="NZ_JAYFSJ010000006.1"/>
</dbReference>
<protein>
    <submittedName>
        <fullName evidence="1">Uncharacterized protein</fullName>
    </submittedName>
</protein>
<comment type="caution">
    <text evidence="1">The sequence shown here is derived from an EMBL/GenBank/DDBJ whole genome shotgun (WGS) entry which is preliminary data.</text>
</comment>
<sequence>MGGRSPFGAEDFGVMDGHAAKKYETYRFLFLVSMPLAFRVNGKFRELIISAEHELFS</sequence>
<reference evidence="1 2" key="1">
    <citation type="submission" date="2023-12" db="EMBL/GenBank/DDBJ databases">
        <title>Chromobacterium sp. strain TRC.1.1.SA producing antimicrobial pigment.</title>
        <authorList>
            <person name="Verma N."/>
            <person name="Choksket S."/>
            <person name="Pinnaka A.K."/>
            <person name="Korpole S."/>
        </authorList>
    </citation>
    <scope>NUCLEOTIDE SEQUENCE [LARGE SCALE GENOMIC DNA]</scope>
    <source>
        <strain evidence="1 2">TRC1.1.SA</strain>
    </source>
</reference>
<organism evidence="1 2">
    <name type="scientific">Chromobacterium indicum</name>
    <dbReference type="NCBI Taxonomy" id="3110228"/>
    <lineage>
        <taxon>Bacteria</taxon>
        <taxon>Pseudomonadati</taxon>
        <taxon>Pseudomonadota</taxon>
        <taxon>Betaproteobacteria</taxon>
        <taxon>Neisseriales</taxon>
        <taxon>Chromobacteriaceae</taxon>
        <taxon>Chromobacterium</taxon>
    </lineage>
</organism>
<dbReference type="EMBL" id="JAYFSJ010000006">
    <property type="protein sequence ID" value="MEN7431138.1"/>
    <property type="molecule type" value="Genomic_DNA"/>
</dbReference>
<evidence type="ECO:0000313" key="1">
    <source>
        <dbReference type="EMBL" id="MEN7431138.1"/>
    </source>
</evidence>
<dbReference type="Proteomes" id="UP001405405">
    <property type="component" value="Unassembled WGS sequence"/>
</dbReference>
<keyword evidence="2" id="KW-1185">Reference proteome</keyword>
<name>A0ABV0CL39_9NEIS</name>
<proteinExistence type="predicted"/>
<evidence type="ECO:0000313" key="2">
    <source>
        <dbReference type="Proteomes" id="UP001405405"/>
    </source>
</evidence>
<accession>A0ABV0CL39</accession>